<evidence type="ECO:0000259" key="2">
    <source>
        <dbReference type="Pfam" id="PF13842"/>
    </source>
</evidence>
<dbReference type="Proteomes" id="UP000478052">
    <property type="component" value="Unassembled WGS sequence"/>
</dbReference>
<sequence length="600" mass="69918">MNVDRPSSTSTLRKKNPKNLPQIKKQCLSEDQVSKLFDEPLSSDDDLDCSSGTDLGEGDSADEEDVNDIRQVSPPIQNENEITTPTPDIELSLPTTRQIVRRAPAPRISRNNYTWVDDKPSINQINFNENSGLKVQPEGDQPIDFFNLLLTSDFYSLVVKETNNYAADLYMNRSSDKSRISNWVDVDIDELKIFFGLLFHTGTIKMSRIEDYWKTSKLFNLNIFRASMSRNRYMLIMRALHFCTNPESDSDIQNISRIYKIEPVLDYFNNRMKEIYQPSKNLSLDESMVLWRGRLLFRQYIKNKRHKYGVKLYMLTEPIGLVQKILIYTGQGTNVSSDMTHTECVVEQLMEDHLYKGHSLFMDNYYNSVNLAHKLLEKKTYCTGTLRSNRSNNPKSVIEKKIKVGESICKYTSDGVCVSKWKDRREVITISSEFKGEMVEATNRRGTVKMKPETVVQYNRFMSGIDRQDQMMAYYPCERKTLRWYKKIGIHFLQICMLNSYLLYNKNVKKISYYDFRLSVINSLLSVKSNTTTTVPQISKFDTHFPNKVAKNEKNRFIRKRCKFCATKGIRAETLYFCPKCEDKPGLCIEPCFERYHQNL</sequence>
<gene>
    <name evidence="4" type="ORF">FWK35_00038436</name>
</gene>
<dbReference type="Pfam" id="PF13842">
    <property type="entry name" value="zf-Tnp_2"/>
    <property type="match status" value="1"/>
</dbReference>
<feature type="region of interest" description="Disordered" evidence="1">
    <location>
        <begin position="1"/>
        <end position="66"/>
    </location>
</feature>
<reference evidence="4 5" key="1">
    <citation type="submission" date="2019-08" db="EMBL/GenBank/DDBJ databases">
        <title>Whole genome of Aphis craccivora.</title>
        <authorList>
            <person name="Voronova N.V."/>
            <person name="Shulinski R.S."/>
            <person name="Bandarenka Y.V."/>
            <person name="Zhorov D.G."/>
            <person name="Warner D."/>
        </authorList>
    </citation>
    <scope>NUCLEOTIDE SEQUENCE [LARGE SCALE GENOMIC DNA]</scope>
    <source>
        <strain evidence="4">180601</strain>
        <tissue evidence="4">Whole Body</tissue>
    </source>
</reference>
<evidence type="ECO:0000313" key="5">
    <source>
        <dbReference type="Proteomes" id="UP000478052"/>
    </source>
</evidence>
<keyword evidence="5" id="KW-1185">Reference proteome</keyword>
<dbReference type="InterPro" id="IPR029526">
    <property type="entry name" value="PGBD"/>
</dbReference>
<dbReference type="PANTHER" id="PTHR46599:SF3">
    <property type="entry name" value="PIGGYBAC TRANSPOSABLE ELEMENT-DERIVED PROTEIN 4"/>
    <property type="match status" value="1"/>
</dbReference>
<feature type="domain" description="PiggyBac transposable element-derived protein" evidence="3">
    <location>
        <begin position="142"/>
        <end position="501"/>
    </location>
</feature>
<comment type="caution">
    <text evidence="4">The sequence shown here is derived from an EMBL/GenBank/DDBJ whole genome shotgun (WGS) entry which is preliminary data.</text>
</comment>
<evidence type="ECO:0000313" key="4">
    <source>
        <dbReference type="EMBL" id="KAF0708391.1"/>
    </source>
</evidence>
<feature type="domain" description="PiggyBac transposable element-derived protein 4 C-terminal zinc-finger" evidence="2">
    <location>
        <begin position="549"/>
        <end position="597"/>
    </location>
</feature>
<protein>
    <submittedName>
        <fullName evidence="4">PiggyBac transposable element-derived protein 4-like</fullName>
    </submittedName>
</protein>
<feature type="compositionally biased region" description="Polar residues" evidence="1">
    <location>
        <begin position="1"/>
        <end position="11"/>
    </location>
</feature>
<dbReference type="InterPro" id="IPR032718">
    <property type="entry name" value="PGBD4_Znf_C"/>
</dbReference>
<feature type="compositionally biased region" description="Acidic residues" evidence="1">
    <location>
        <begin position="56"/>
        <end position="66"/>
    </location>
</feature>
<accession>A0A6G0VTA3</accession>
<evidence type="ECO:0000259" key="3">
    <source>
        <dbReference type="Pfam" id="PF13843"/>
    </source>
</evidence>
<proteinExistence type="predicted"/>
<dbReference type="AlphaFoldDB" id="A0A6G0VTA3"/>
<organism evidence="4 5">
    <name type="scientific">Aphis craccivora</name>
    <name type="common">Cowpea aphid</name>
    <dbReference type="NCBI Taxonomy" id="307492"/>
    <lineage>
        <taxon>Eukaryota</taxon>
        <taxon>Metazoa</taxon>
        <taxon>Ecdysozoa</taxon>
        <taxon>Arthropoda</taxon>
        <taxon>Hexapoda</taxon>
        <taxon>Insecta</taxon>
        <taxon>Pterygota</taxon>
        <taxon>Neoptera</taxon>
        <taxon>Paraneoptera</taxon>
        <taxon>Hemiptera</taxon>
        <taxon>Sternorrhyncha</taxon>
        <taxon>Aphidomorpha</taxon>
        <taxon>Aphidoidea</taxon>
        <taxon>Aphididae</taxon>
        <taxon>Aphidini</taxon>
        <taxon>Aphis</taxon>
        <taxon>Aphis</taxon>
    </lineage>
</organism>
<dbReference type="PANTHER" id="PTHR46599">
    <property type="entry name" value="PIGGYBAC TRANSPOSABLE ELEMENT-DERIVED PROTEIN 4"/>
    <property type="match status" value="1"/>
</dbReference>
<name>A0A6G0VTA3_APHCR</name>
<dbReference type="EMBL" id="VUJU01012198">
    <property type="protein sequence ID" value="KAF0708391.1"/>
    <property type="molecule type" value="Genomic_DNA"/>
</dbReference>
<dbReference type="OrthoDB" id="6628858at2759"/>
<evidence type="ECO:0000256" key="1">
    <source>
        <dbReference type="SAM" id="MobiDB-lite"/>
    </source>
</evidence>
<dbReference type="Pfam" id="PF13843">
    <property type="entry name" value="DDE_Tnp_1_7"/>
    <property type="match status" value="1"/>
</dbReference>